<dbReference type="AlphaFoldDB" id="A0AAW1AIW9"/>
<accession>A0AAW1AIW9</accession>
<name>A0AAW1AIW9_9HYME</name>
<proteinExistence type="predicted"/>
<sequence length="116" mass="13236">MRNSQFMRIRLIDSTLVQSALVLRNLCQFQIVQPTIHGDIELRVHRQSELGIQHLHLVILIRNEAKHGISRERPDPSIQQPYTGARSSRIKSLLIPLARTGILFDSQSSVRLGPPR</sequence>
<organism evidence="1 2">
    <name type="scientific">Tetragonisca angustula</name>
    <dbReference type="NCBI Taxonomy" id="166442"/>
    <lineage>
        <taxon>Eukaryota</taxon>
        <taxon>Metazoa</taxon>
        <taxon>Ecdysozoa</taxon>
        <taxon>Arthropoda</taxon>
        <taxon>Hexapoda</taxon>
        <taxon>Insecta</taxon>
        <taxon>Pterygota</taxon>
        <taxon>Neoptera</taxon>
        <taxon>Endopterygota</taxon>
        <taxon>Hymenoptera</taxon>
        <taxon>Apocrita</taxon>
        <taxon>Aculeata</taxon>
        <taxon>Apoidea</taxon>
        <taxon>Anthophila</taxon>
        <taxon>Apidae</taxon>
        <taxon>Tetragonisca</taxon>
    </lineage>
</organism>
<evidence type="ECO:0000313" key="2">
    <source>
        <dbReference type="Proteomes" id="UP001432146"/>
    </source>
</evidence>
<keyword evidence="2" id="KW-1185">Reference proteome</keyword>
<protein>
    <submittedName>
        <fullName evidence="1">Uncharacterized protein</fullName>
    </submittedName>
</protein>
<dbReference type="EMBL" id="JAWNGG020000008">
    <property type="protein sequence ID" value="KAK9309845.1"/>
    <property type="molecule type" value="Genomic_DNA"/>
</dbReference>
<dbReference type="Proteomes" id="UP001432146">
    <property type="component" value="Unassembled WGS sequence"/>
</dbReference>
<evidence type="ECO:0000313" key="1">
    <source>
        <dbReference type="EMBL" id="KAK9309845.1"/>
    </source>
</evidence>
<gene>
    <name evidence="1" type="ORF">QLX08_000654</name>
</gene>
<comment type="caution">
    <text evidence="1">The sequence shown here is derived from an EMBL/GenBank/DDBJ whole genome shotgun (WGS) entry which is preliminary data.</text>
</comment>
<reference evidence="1 2" key="1">
    <citation type="submission" date="2024-05" db="EMBL/GenBank/DDBJ databases">
        <title>The nuclear and mitochondrial genome assemblies of Tetragonisca angustula (Apidae: Meliponini), a tiny yet remarkable pollinator in the Neotropics.</title>
        <authorList>
            <person name="Ferrari R."/>
            <person name="Ricardo P.C."/>
            <person name="Dias F.C."/>
            <person name="Araujo N.S."/>
            <person name="Soares D.O."/>
            <person name="Zhou Q.-S."/>
            <person name="Zhu C.-D."/>
            <person name="Coutinho L."/>
            <person name="Airas M.C."/>
            <person name="Batista T.M."/>
        </authorList>
    </citation>
    <scope>NUCLEOTIDE SEQUENCE [LARGE SCALE GENOMIC DNA]</scope>
    <source>
        <strain evidence="1">ASF017062</strain>
        <tissue evidence="1">Abdomen</tissue>
    </source>
</reference>